<evidence type="ECO:0000256" key="1">
    <source>
        <dbReference type="ARBA" id="ARBA00022737"/>
    </source>
</evidence>
<organism evidence="4">
    <name type="scientific">Amphimedon queenslandica</name>
    <name type="common">Sponge</name>
    <dbReference type="NCBI Taxonomy" id="400682"/>
    <lineage>
        <taxon>Eukaryota</taxon>
        <taxon>Metazoa</taxon>
        <taxon>Porifera</taxon>
        <taxon>Demospongiae</taxon>
        <taxon>Heteroscleromorpha</taxon>
        <taxon>Haplosclerida</taxon>
        <taxon>Niphatidae</taxon>
        <taxon>Amphimedon</taxon>
    </lineage>
</organism>
<dbReference type="SUPFAM" id="SSF48403">
    <property type="entry name" value="Ankyrin repeat"/>
    <property type="match status" value="2"/>
</dbReference>
<gene>
    <name evidence="4" type="primary">105312758</name>
</gene>
<evidence type="ECO:0000313" key="4">
    <source>
        <dbReference type="EnsemblMetazoa" id="Aqu2.1.31946_001"/>
    </source>
</evidence>
<feature type="repeat" description="ANK" evidence="3">
    <location>
        <begin position="685"/>
        <end position="717"/>
    </location>
</feature>
<dbReference type="KEGG" id="aqu:105312758"/>
<accession>A0A1X7UW96</accession>
<dbReference type="InterPro" id="IPR002110">
    <property type="entry name" value="Ankyrin_rpt"/>
</dbReference>
<evidence type="ECO:0000256" key="3">
    <source>
        <dbReference type="PROSITE-ProRule" id="PRU00023"/>
    </source>
</evidence>
<keyword evidence="5" id="KW-1185">Reference proteome</keyword>
<feature type="repeat" description="ANK" evidence="3">
    <location>
        <begin position="718"/>
        <end position="750"/>
    </location>
</feature>
<feature type="repeat" description="ANK" evidence="3">
    <location>
        <begin position="615"/>
        <end position="647"/>
    </location>
</feature>
<dbReference type="eggNOG" id="KOG4177">
    <property type="taxonomic scope" value="Eukaryota"/>
</dbReference>
<name>A0A1X7UW96_AMPQE</name>
<proteinExistence type="predicted"/>
<dbReference type="EnsemblMetazoa" id="Aqu2.1.31946_001">
    <property type="protein sequence ID" value="Aqu2.1.31946_001"/>
    <property type="gene ID" value="Aqu2.1.31946"/>
</dbReference>
<dbReference type="SMART" id="SM00248">
    <property type="entry name" value="ANK"/>
    <property type="match status" value="13"/>
</dbReference>
<feature type="repeat" description="ANK" evidence="3">
    <location>
        <begin position="582"/>
        <end position="614"/>
    </location>
</feature>
<feature type="repeat" description="ANK" evidence="3">
    <location>
        <begin position="366"/>
        <end position="398"/>
    </location>
</feature>
<feature type="repeat" description="ANK" evidence="3">
    <location>
        <begin position="546"/>
        <end position="578"/>
    </location>
</feature>
<dbReference type="AlphaFoldDB" id="A0A1X7UW96"/>
<dbReference type="Pfam" id="PF00023">
    <property type="entry name" value="Ank"/>
    <property type="match status" value="2"/>
</dbReference>
<keyword evidence="2 3" id="KW-0040">ANK repeat</keyword>
<dbReference type="PROSITE" id="PS50297">
    <property type="entry name" value="ANK_REP_REGION"/>
    <property type="match status" value="7"/>
</dbReference>
<dbReference type="OrthoDB" id="7464126at2759"/>
<dbReference type="EnsemblMetazoa" id="XM_011405647.2">
    <property type="protein sequence ID" value="XP_011403949.1"/>
    <property type="gene ID" value="LOC105312758"/>
</dbReference>
<dbReference type="Proteomes" id="UP000007879">
    <property type="component" value="Unassembled WGS sequence"/>
</dbReference>
<dbReference type="PANTHER" id="PTHR24161">
    <property type="entry name" value="ANK_REP_REGION DOMAIN-CONTAINING PROTEIN-RELATED"/>
    <property type="match status" value="1"/>
</dbReference>
<dbReference type="Gene3D" id="1.25.40.20">
    <property type="entry name" value="Ankyrin repeat-containing domain"/>
    <property type="match status" value="4"/>
</dbReference>
<keyword evidence="1" id="KW-0677">Repeat</keyword>
<dbReference type="Pfam" id="PF12796">
    <property type="entry name" value="Ank_2"/>
    <property type="match status" value="5"/>
</dbReference>
<dbReference type="InParanoid" id="A0A1X7UW96"/>
<feature type="repeat" description="ANK" evidence="3">
    <location>
        <begin position="433"/>
        <end position="465"/>
    </location>
</feature>
<feature type="repeat" description="ANK" evidence="3">
    <location>
        <begin position="752"/>
        <end position="784"/>
    </location>
</feature>
<sequence>MSLSTLRKQDESHETPDLQDLLTHLSRLVEWETFGGLMGVPSHVLGSIKAENSTIQSRVTHLLDYLVKNVKDLSWKRVIEALEKIPNEKHLTKTFPQYQTLHDLARVVPLKEEEGFGRSLDDITLQFTFLVSKIEKALREEANLDDVLSFVSNLCQVSEPQPQTIRELFNRLQPHYSFMSYKTLQVIVSKFVMEAMREHMEKYNQELTQWLKSTTVQEFKEAVETAASEAAVDPSPDQCPVVLRLEGEWLDITLHNLRKLLEYLFKKKSSILTRLRIEDGSVLVQLLAPQSEMVSLLALASRKHQEMVYLGIVSIQVGPLSFSATHITVAAFTFEASLGAAICERCNKALIQFLLDIGTDPDGDDPVQTPLLLAAMSNNTEALSLLIKYNADIHMFNRQHLSAIHMAAYSGNKQVVELLLKAGVSPDHHDPFSKFTPLMGAAISNHEDIVYLLLQKGADKDFRNVYSYSALMLACESGSVQSALLLLEAGANPNMKTIANMPFNLKGGKTALYIACEKVPYNPELEELVKVLLMKYNADPNISLDDGRTPLMTACYYRQHKVVNLLLQSGAYVNKQTDSTMGKNTALLLAIQQTDTALVSLLLKSNADVNVQNINGCTALGWACHRGNDEMIQCLLKARADPKIYTNKRISPLLIYISSFDPKKSSTVAALLKAGANPNIPDIYYNRSPLHAACLYHHKDIVSLLLKAKAKVNTLDFQGNTPLCLAAYTCHEEAIKQLLEASADTELEQNSSGWTPIFYAVASGHLGIVELLIQHGANIKRNRYGQTPLDLAAYFGHIEILDALSQANQTSSQAVVKAKHQIKKSMLVAAQTKDDKSKQVTKAKNPLEDDLQSPYDLMASYNNFLSTFSPGHESNEQLQESKMKHTYGLQALEATKTHPKIAFSSI</sequence>
<dbReference type="InterPro" id="IPR036770">
    <property type="entry name" value="Ankyrin_rpt-contain_sf"/>
</dbReference>
<reference evidence="5" key="1">
    <citation type="journal article" date="2010" name="Nature">
        <title>The Amphimedon queenslandica genome and the evolution of animal complexity.</title>
        <authorList>
            <person name="Srivastava M."/>
            <person name="Simakov O."/>
            <person name="Chapman J."/>
            <person name="Fahey B."/>
            <person name="Gauthier M.E."/>
            <person name="Mitros T."/>
            <person name="Richards G.S."/>
            <person name="Conaco C."/>
            <person name="Dacre M."/>
            <person name="Hellsten U."/>
            <person name="Larroux C."/>
            <person name="Putnam N.H."/>
            <person name="Stanke M."/>
            <person name="Adamska M."/>
            <person name="Darling A."/>
            <person name="Degnan S.M."/>
            <person name="Oakley T.H."/>
            <person name="Plachetzki D.C."/>
            <person name="Zhai Y."/>
            <person name="Adamski M."/>
            <person name="Calcino A."/>
            <person name="Cummins S.F."/>
            <person name="Goodstein D.M."/>
            <person name="Harris C."/>
            <person name="Jackson D.J."/>
            <person name="Leys S.P."/>
            <person name="Shu S."/>
            <person name="Woodcroft B.J."/>
            <person name="Vervoort M."/>
            <person name="Kosik K.S."/>
            <person name="Manning G."/>
            <person name="Degnan B.M."/>
            <person name="Rokhsar D.S."/>
        </authorList>
    </citation>
    <scope>NUCLEOTIDE SEQUENCE [LARGE SCALE GENOMIC DNA]</scope>
</reference>
<feature type="repeat" description="ANK" evidence="3">
    <location>
        <begin position="466"/>
        <end position="498"/>
    </location>
</feature>
<reference evidence="4" key="2">
    <citation type="submission" date="2017-05" db="UniProtKB">
        <authorList>
            <consortium name="EnsemblMetazoa"/>
        </authorList>
    </citation>
    <scope>IDENTIFICATION</scope>
</reference>
<dbReference type="PROSITE" id="PS50088">
    <property type="entry name" value="ANK_REPEAT"/>
    <property type="match status" value="10"/>
</dbReference>
<evidence type="ECO:0000313" key="5">
    <source>
        <dbReference type="Proteomes" id="UP000007879"/>
    </source>
</evidence>
<dbReference type="PANTHER" id="PTHR24161:SF124">
    <property type="entry name" value="TRANSIENT RECEPTOR POTENTIAL CHANNEL PYREXIA"/>
    <property type="match status" value="1"/>
</dbReference>
<protein>
    <submittedName>
        <fullName evidence="4">Uncharacterized protein</fullName>
    </submittedName>
</protein>
<evidence type="ECO:0000256" key="2">
    <source>
        <dbReference type="ARBA" id="ARBA00023043"/>
    </source>
</evidence>
<feature type="repeat" description="ANK" evidence="3">
    <location>
        <begin position="399"/>
        <end position="431"/>
    </location>
</feature>